<evidence type="ECO:0000313" key="3">
    <source>
        <dbReference type="Proteomes" id="UP000051952"/>
    </source>
</evidence>
<proteinExistence type="predicted"/>
<feature type="region of interest" description="Disordered" evidence="1">
    <location>
        <begin position="141"/>
        <end position="218"/>
    </location>
</feature>
<protein>
    <submittedName>
        <fullName evidence="2">Uncharacterized protein</fullName>
    </submittedName>
</protein>
<gene>
    <name evidence="2" type="ORF">BSAL_87910</name>
</gene>
<sequence>MSHKLPFSFEEFDRRDSKKGASSEKRGRDETSDDRRPHHHHTIRVYCTCCDKEIDLRTVHCGDCCDDSSRRQRMSHKLPFSFEEFDRRDSKKGASSEKRGRDETSDDRRPHHTIRVYCTCCDKEIDLRTVHCGDCCDDNAARTQGSRSSGHNHRRDKNRRGGSAVGSKPQHDTKHSSTPKDASSSSHSKHTHGSQSSLTFVPEGYRHHSESNAIRPLGAEEALAPSRALEESEADLIDLSIAPAIGE</sequence>
<feature type="region of interest" description="Disordered" evidence="1">
    <location>
        <begin position="1"/>
        <end position="37"/>
    </location>
</feature>
<evidence type="ECO:0000256" key="1">
    <source>
        <dbReference type="SAM" id="MobiDB-lite"/>
    </source>
</evidence>
<feature type="compositionally biased region" description="Basic residues" evidence="1">
    <location>
        <begin position="150"/>
        <end position="160"/>
    </location>
</feature>
<feature type="compositionally biased region" description="Basic and acidic residues" evidence="1">
    <location>
        <begin position="11"/>
        <end position="36"/>
    </location>
</feature>
<dbReference type="Proteomes" id="UP000051952">
    <property type="component" value="Unassembled WGS sequence"/>
</dbReference>
<evidence type="ECO:0000313" key="2">
    <source>
        <dbReference type="EMBL" id="CUG83914.1"/>
    </source>
</evidence>
<dbReference type="VEuPathDB" id="TriTrypDB:BSAL_87910"/>
<reference evidence="3" key="1">
    <citation type="submission" date="2015-09" db="EMBL/GenBank/DDBJ databases">
        <authorList>
            <consortium name="Pathogen Informatics"/>
        </authorList>
    </citation>
    <scope>NUCLEOTIDE SEQUENCE [LARGE SCALE GENOMIC DNA]</scope>
    <source>
        <strain evidence="3">Lake Konstanz</strain>
    </source>
</reference>
<name>A0A0S4J2F3_BODSA</name>
<keyword evidence="3" id="KW-1185">Reference proteome</keyword>
<organism evidence="2 3">
    <name type="scientific">Bodo saltans</name>
    <name type="common">Flagellated protozoan</name>
    <dbReference type="NCBI Taxonomy" id="75058"/>
    <lineage>
        <taxon>Eukaryota</taxon>
        <taxon>Discoba</taxon>
        <taxon>Euglenozoa</taxon>
        <taxon>Kinetoplastea</taxon>
        <taxon>Metakinetoplastina</taxon>
        <taxon>Eubodonida</taxon>
        <taxon>Bodonidae</taxon>
        <taxon>Bodo</taxon>
    </lineage>
</organism>
<dbReference type="EMBL" id="CYKH01001106">
    <property type="protein sequence ID" value="CUG83914.1"/>
    <property type="molecule type" value="Genomic_DNA"/>
</dbReference>
<feature type="region of interest" description="Disordered" evidence="1">
    <location>
        <begin position="84"/>
        <end position="108"/>
    </location>
</feature>
<dbReference type="AlphaFoldDB" id="A0A0S4J2F3"/>
<accession>A0A0S4J2F3</accession>